<keyword evidence="4" id="KW-1185">Reference proteome</keyword>
<dbReference type="InterPro" id="IPR027417">
    <property type="entry name" value="P-loop_NTPase"/>
</dbReference>
<proteinExistence type="predicted"/>
<sequence>MPTCWIGSIIETLKSKYVPDAAYDSHSSSFCLKDSHKDVIEKVLNWAAVEDGPRIFWLYGLAGLGKSTIAHTVADRLKKADGHGPKLAATFFFSRDSADHSNICKFFSTIARQLTISHPFVCADMHNILTEDLSVLDKDPQHQFKTLILDMIRRYAGSFPTPIVVIDALDEC</sequence>
<evidence type="ECO:0000259" key="2">
    <source>
        <dbReference type="PROSITE" id="PS50837"/>
    </source>
</evidence>
<organism evidence="3 4">
    <name type="scientific">Jaapia argillacea MUCL 33604</name>
    <dbReference type="NCBI Taxonomy" id="933084"/>
    <lineage>
        <taxon>Eukaryota</taxon>
        <taxon>Fungi</taxon>
        <taxon>Dikarya</taxon>
        <taxon>Basidiomycota</taxon>
        <taxon>Agaricomycotina</taxon>
        <taxon>Agaricomycetes</taxon>
        <taxon>Agaricomycetidae</taxon>
        <taxon>Jaapiales</taxon>
        <taxon>Jaapiaceae</taxon>
        <taxon>Jaapia</taxon>
    </lineage>
</organism>
<dbReference type="OrthoDB" id="3027122at2759"/>
<protein>
    <recommendedName>
        <fullName evidence="2">NACHT domain-containing protein</fullName>
    </recommendedName>
</protein>
<name>A0A067PUW0_9AGAM</name>
<dbReference type="SUPFAM" id="SSF52540">
    <property type="entry name" value="P-loop containing nucleoside triphosphate hydrolases"/>
    <property type="match status" value="1"/>
</dbReference>
<evidence type="ECO:0000313" key="3">
    <source>
        <dbReference type="EMBL" id="KDQ54131.1"/>
    </source>
</evidence>
<dbReference type="Proteomes" id="UP000027265">
    <property type="component" value="Unassembled WGS sequence"/>
</dbReference>
<dbReference type="PANTHER" id="PTHR10039">
    <property type="entry name" value="AMELOGENIN"/>
    <property type="match status" value="1"/>
</dbReference>
<dbReference type="EMBL" id="KL197730">
    <property type="protein sequence ID" value="KDQ54131.1"/>
    <property type="molecule type" value="Genomic_DNA"/>
</dbReference>
<feature type="domain" description="NACHT" evidence="2">
    <location>
        <begin position="54"/>
        <end position="172"/>
    </location>
</feature>
<dbReference type="AlphaFoldDB" id="A0A067PUW0"/>
<evidence type="ECO:0000313" key="4">
    <source>
        <dbReference type="Proteomes" id="UP000027265"/>
    </source>
</evidence>
<reference evidence="4" key="1">
    <citation type="journal article" date="2014" name="Proc. Natl. Acad. Sci. U.S.A.">
        <title>Extensive sampling of basidiomycete genomes demonstrates inadequacy of the white-rot/brown-rot paradigm for wood decay fungi.</title>
        <authorList>
            <person name="Riley R."/>
            <person name="Salamov A.A."/>
            <person name="Brown D.W."/>
            <person name="Nagy L.G."/>
            <person name="Floudas D."/>
            <person name="Held B.W."/>
            <person name="Levasseur A."/>
            <person name="Lombard V."/>
            <person name="Morin E."/>
            <person name="Otillar R."/>
            <person name="Lindquist E.A."/>
            <person name="Sun H."/>
            <person name="LaButti K.M."/>
            <person name="Schmutz J."/>
            <person name="Jabbour D."/>
            <person name="Luo H."/>
            <person name="Baker S.E."/>
            <person name="Pisabarro A.G."/>
            <person name="Walton J.D."/>
            <person name="Blanchette R.A."/>
            <person name="Henrissat B."/>
            <person name="Martin F."/>
            <person name="Cullen D."/>
            <person name="Hibbett D.S."/>
            <person name="Grigoriev I.V."/>
        </authorList>
    </citation>
    <scope>NUCLEOTIDE SEQUENCE [LARGE SCALE GENOMIC DNA]</scope>
    <source>
        <strain evidence="4">MUCL 33604</strain>
    </source>
</reference>
<accession>A0A067PUW0</accession>
<dbReference type="Gene3D" id="3.40.50.300">
    <property type="entry name" value="P-loop containing nucleotide triphosphate hydrolases"/>
    <property type="match status" value="1"/>
</dbReference>
<dbReference type="STRING" id="933084.A0A067PUW0"/>
<feature type="non-terminal residue" evidence="3">
    <location>
        <position position="172"/>
    </location>
</feature>
<gene>
    <name evidence="3" type="ORF">JAAARDRAFT_697720</name>
</gene>
<dbReference type="PANTHER" id="PTHR10039:SF15">
    <property type="entry name" value="NACHT DOMAIN-CONTAINING PROTEIN"/>
    <property type="match status" value="1"/>
</dbReference>
<keyword evidence="1" id="KW-0677">Repeat</keyword>
<dbReference type="InterPro" id="IPR056884">
    <property type="entry name" value="NPHP3-like_N"/>
</dbReference>
<dbReference type="HOGENOM" id="CLU_000288_6_8_1"/>
<dbReference type="InterPro" id="IPR007111">
    <property type="entry name" value="NACHT_NTPase"/>
</dbReference>
<evidence type="ECO:0000256" key="1">
    <source>
        <dbReference type="ARBA" id="ARBA00022737"/>
    </source>
</evidence>
<dbReference type="PROSITE" id="PS50837">
    <property type="entry name" value="NACHT"/>
    <property type="match status" value="1"/>
</dbReference>
<dbReference type="InParanoid" id="A0A067PUW0"/>
<dbReference type="Pfam" id="PF24883">
    <property type="entry name" value="NPHP3_N"/>
    <property type="match status" value="1"/>
</dbReference>